<dbReference type="InterPro" id="IPR036683">
    <property type="entry name" value="CO_DH_flav_C_dom_sf"/>
</dbReference>
<dbReference type="GO" id="GO:0071949">
    <property type="term" value="F:FAD binding"/>
    <property type="evidence" value="ECO:0007669"/>
    <property type="project" value="InterPro"/>
</dbReference>
<dbReference type="Pfam" id="PF00941">
    <property type="entry name" value="FAD_binding_5"/>
    <property type="match status" value="1"/>
</dbReference>
<keyword evidence="1" id="KW-0285">Flavoprotein</keyword>
<reference evidence="4 5" key="1">
    <citation type="submission" date="2019-03" db="EMBL/GenBank/DDBJ databases">
        <title>Comparative insights into the high quality Complete genome sequence of highly metal resistant Cupriavidus metallidurans strain BS1 isolated from a gold-copper mine.</title>
        <authorList>
            <person name="Mazhar H.S."/>
            <person name="Rensing C."/>
        </authorList>
    </citation>
    <scope>NUCLEOTIDE SEQUENCE [LARGE SCALE GENOMIC DNA]</scope>
    <source>
        <strain evidence="4 5">BS1</strain>
    </source>
</reference>
<dbReference type="Proteomes" id="UP000253772">
    <property type="component" value="Chromosome c1"/>
</dbReference>
<dbReference type="FunFam" id="3.30.465.10:FF:000017">
    <property type="entry name" value="Xanthine dehydrogenase, FAD binding subunit"/>
    <property type="match status" value="1"/>
</dbReference>
<gene>
    <name evidence="4" type="ORF">DDF84_001795</name>
</gene>
<dbReference type="InterPro" id="IPR016166">
    <property type="entry name" value="FAD-bd_PCMH"/>
</dbReference>
<proteinExistence type="predicted"/>
<name>A0A132HGZ8_9BURK</name>
<dbReference type="Pfam" id="PF03450">
    <property type="entry name" value="CO_deh_flav_C"/>
    <property type="match status" value="1"/>
</dbReference>
<dbReference type="SMART" id="SM01092">
    <property type="entry name" value="CO_deh_flav_C"/>
    <property type="match status" value="1"/>
</dbReference>
<sequence>MYAFQYERAADANAAVAKLKADGDAKFLAGGQSLLAAMKLRLASPSTLVDVSRIPGMNGIRVEGDALVIGAATRHADVAANADVMRRIPALAALANGIGDRQVRAMGTIGGSLANDDPAADYPAAVLALNATVVTDRRSIAADDFFKGLYETALEPDELITAVRFPSPDQAAYIKFRNPASRFALVGVMVARTGKTVRVAVTGAADSVFRAPALEQALAASFTPAAARAVKMDPSGLNVDLHASAEYRAHLIPVLAARAVEQALKG</sequence>
<keyword evidence="3" id="KW-0560">Oxidoreductase</keyword>
<dbReference type="GO" id="GO:0016491">
    <property type="term" value="F:oxidoreductase activity"/>
    <property type="evidence" value="ECO:0007669"/>
    <property type="project" value="UniProtKB-KW"/>
</dbReference>
<evidence type="ECO:0000256" key="1">
    <source>
        <dbReference type="ARBA" id="ARBA00022630"/>
    </source>
</evidence>
<dbReference type="PROSITE" id="PS51387">
    <property type="entry name" value="FAD_PCMH"/>
    <property type="match status" value="1"/>
</dbReference>
<dbReference type="AlphaFoldDB" id="A0A132HGZ8"/>
<dbReference type="InterPro" id="IPR005107">
    <property type="entry name" value="CO_DH_flav_C"/>
</dbReference>
<evidence type="ECO:0000313" key="5">
    <source>
        <dbReference type="Proteomes" id="UP000253772"/>
    </source>
</evidence>
<organism evidence="4 5">
    <name type="scientific">Cupriavidus metallidurans</name>
    <dbReference type="NCBI Taxonomy" id="119219"/>
    <lineage>
        <taxon>Bacteria</taxon>
        <taxon>Pseudomonadati</taxon>
        <taxon>Pseudomonadota</taxon>
        <taxon>Betaproteobacteria</taxon>
        <taxon>Burkholderiales</taxon>
        <taxon>Burkholderiaceae</taxon>
        <taxon>Cupriavidus</taxon>
    </lineage>
</organism>
<dbReference type="InterPro" id="IPR036318">
    <property type="entry name" value="FAD-bd_PCMH-like_sf"/>
</dbReference>
<dbReference type="Gene3D" id="3.30.43.10">
    <property type="entry name" value="Uridine Diphospho-n-acetylenolpyruvylglucosamine Reductase, domain 2"/>
    <property type="match status" value="1"/>
</dbReference>
<dbReference type="EMBL" id="CP037900">
    <property type="protein sequence ID" value="QBP08564.1"/>
    <property type="molecule type" value="Genomic_DNA"/>
</dbReference>
<dbReference type="PANTHER" id="PTHR42659:SF2">
    <property type="entry name" value="XANTHINE DEHYDROGENASE SUBUNIT C-RELATED"/>
    <property type="match status" value="1"/>
</dbReference>
<dbReference type="SUPFAM" id="SSF56176">
    <property type="entry name" value="FAD-binding/transporter-associated domain-like"/>
    <property type="match status" value="1"/>
</dbReference>
<dbReference type="SUPFAM" id="SSF55447">
    <property type="entry name" value="CO dehydrogenase flavoprotein C-terminal domain-like"/>
    <property type="match status" value="1"/>
</dbReference>
<evidence type="ECO:0000256" key="2">
    <source>
        <dbReference type="ARBA" id="ARBA00022827"/>
    </source>
</evidence>
<dbReference type="Gene3D" id="3.30.465.10">
    <property type="match status" value="1"/>
</dbReference>
<accession>A0A132HGZ8</accession>
<evidence type="ECO:0000256" key="3">
    <source>
        <dbReference type="ARBA" id="ARBA00023002"/>
    </source>
</evidence>
<dbReference type="OrthoDB" id="9793944at2"/>
<dbReference type="RefSeq" id="WP_017515114.1">
    <property type="nucleotide sequence ID" value="NZ_CP037900.1"/>
</dbReference>
<dbReference type="PANTHER" id="PTHR42659">
    <property type="entry name" value="XANTHINE DEHYDROGENASE SUBUNIT C-RELATED"/>
    <property type="match status" value="1"/>
</dbReference>
<keyword evidence="2" id="KW-0274">FAD</keyword>
<protein>
    <submittedName>
        <fullName evidence="4">Xanthine dehydrogenase family protein subunit M</fullName>
    </submittedName>
</protein>
<dbReference type="InterPro" id="IPR016169">
    <property type="entry name" value="FAD-bd_PCMH_sub2"/>
</dbReference>
<dbReference type="InterPro" id="IPR016167">
    <property type="entry name" value="FAD-bd_PCMH_sub1"/>
</dbReference>
<dbReference type="InterPro" id="IPR002346">
    <property type="entry name" value="Mopterin_DH_FAD-bd"/>
</dbReference>
<dbReference type="Gene3D" id="3.30.390.50">
    <property type="entry name" value="CO dehydrogenase flavoprotein, C-terminal domain"/>
    <property type="match status" value="1"/>
</dbReference>
<evidence type="ECO:0000313" key="4">
    <source>
        <dbReference type="EMBL" id="QBP08564.1"/>
    </source>
</evidence>
<dbReference type="InterPro" id="IPR051312">
    <property type="entry name" value="Diverse_Substr_Oxidored"/>
</dbReference>